<reference evidence="1" key="1">
    <citation type="submission" date="2018-11" db="EMBL/GenBank/DDBJ databases">
        <authorList>
            <consortium name="Genoscope - CEA"/>
            <person name="William W."/>
        </authorList>
    </citation>
    <scope>NUCLEOTIDE SEQUENCE</scope>
</reference>
<dbReference type="EMBL" id="LR031875">
    <property type="protein sequence ID" value="VDD32235.1"/>
    <property type="molecule type" value="Genomic_DNA"/>
</dbReference>
<dbReference type="PROSITE" id="PS51257">
    <property type="entry name" value="PROKAR_LIPOPROTEIN"/>
    <property type="match status" value="1"/>
</dbReference>
<evidence type="ECO:0008006" key="2">
    <source>
        <dbReference type="Google" id="ProtNLM"/>
    </source>
</evidence>
<name>A0A3P6EDQ1_BRAOL</name>
<evidence type="ECO:0000313" key="1">
    <source>
        <dbReference type="EMBL" id="VDD32235.1"/>
    </source>
</evidence>
<accession>A0A3P6EDQ1</accession>
<dbReference type="AlphaFoldDB" id="A0A3P6EDQ1"/>
<organism evidence="1">
    <name type="scientific">Brassica oleracea</name>
    <name type="common">Wild cabbage</name>
    <dbReference type="NCBI Taxonomy" id="3712"/>
    <lineage>
        <taxon>Eukaryota</taxon>
        <taxon>Viridiplantae</taxon>
        <taxon>Streptophyta</taxon>
        <taxon>Embryophyta</taxon>
        <taxon>Tracheophyta</taxon>
        <taxon>Spermatophyta</taxon>
        <taxon>Magnoliopsida</taxon>
        <taxon>eudicotyledons</taxon>
        <taxon>Gunneridae</taxon>
        <taxon>Pentapetalae</taxon>
        <taxon>rosids</taxon>
        <taxon>malvids</taxon>
        <taxon>Brassicales</taxon>
        <taxon>Brassicaceae</taxon>
        <taxon>Brassiceae</taxon>
        <taxon>Brassica</taxon>
    </lineage>
</organism>
<proteinExistence type="predicted"/>
<gene>
    <name evidence="1" type="ORF">BOLC9T57558H</name>
</gene>
<protein>
    <recommendedName>
        <fullName evidence="2">DUF295 domain-containing protein</fullName>
    </recommendedName>
</protein>
<sequence length="123" mass="13686">MHSKKDDMFLIPGFGGHVIASCDLHEHGNKPKFPRLRFRKTPCCMTTANKTLLDSCCKSEHLVESRATGETFMTMYGTAAKIKTEAVMVFKLDDNGNAVYTQDTGDLYIFITESEPICLLTAS</sequence>